<dbReference type="GO" id="GO:0003676">
    <property type="term" value="F:nucleic acid binding"/>
    <property type="evidence" value="ECO:0007669"/>
    <property type="project" value="InterPro"/>
</dbReference>
<evidence type="ECO:0000256" key="1">
    <source>
        <dbReference type="PROSITE-ProRule" id="PRU00047"/>
    </source>
</evidence>
<dbReference type="SUPFAM" id="SSF57756">
    <property type="entry name" value="Retrovirus zinc finger-like domains"/>
    <property type="match status" value="1"/>
</dbReference>
<sequence>MSRRAMDSSTRWSRLMFDGDEEKYELWETKFLGHLRLQGLKDVVLKTEDEEDESEDDLSKNAEAYAELIQFLDDKSLLLVMRDAADDGRKALAILRDHYAGKGKPRIISLYTELTSLQKLDSESVTDYVLRAESAISALRSAGETLSDGLLIAMVLKGLPASYKPFSIHVTQSDGTMTFTDFKSRLRSYEETEKIRATAPDKDDVMKARVKPKACSSQTWSDSGRRSTDGAVSTDLVCYRCGKKGHKARECYRRKWCGICKNNTHNGDQCRRRNRWDDARTTVIEDNTEYAFRLREADGEARTDTTRGIMVDTGATSHIVTDPRKFRVFDDDFESERHSVELADGTRCRGVAERRGEAVVYLLDNRGRQHKIVLKRALYVPSYPQDIFSVKAATTNGATVTFRSGKSMLEHPDGTIFPIHESGRLYYLRTLDIMLESVREWLQERRNYSLFILHPNSRVREIFHNINDHRLFELAHTLLVLLSCSMVCVENPDLSPELSQKHNTVSVDFHTLLNTHIHTHMHTFSSSISCEDRHYFY</sequence>
<dbReference type="Pfam" id="PF14223">
    <property type="entry name" value="Retrotran_gag_2"/>
    <property type="match status" value="1"/>
</dbReference>
<name>A0A1A8MDX0_9TELE</name>
<evidence type="ECO:0000259" key="2">
    <source>
        <dbReference type="PROSITE" id="PS50158"/>
    </source>
</evidence>
<proteinExistence type="predicted"/>
<keyword evidence="1" id="KW-0862">Zinc</keyword>
<dbReference type="SMART" id="SM00343">
    <property type="entry name" value="ZnF_C2HC"/>
    <property type="match status" value="1"/>
</dbReference>
<reference evidence="3" key="2">
    <citation type="submission" date="2016-06" db="EMBL/GenBank/DDBJ databases">
        <title>The genome of a short-lived fish provides insights into sex chromosome evolution and the genetic control of aging.</title>
        <authorList>
            <person name="Reichwald K."/>
            <person name="Felder M."/>
            <person name="Petzold A."/>
            <person name="Koch P."/>
            <person name="Groth M."/>
            <person name="Platzer M."/>
        </authorList>
    </citation>
    <scope>NUCLEOTIDE SEQUENCE</scope>
    <source>
        <tissue evidence="3">Brain</tissue>
    </source>
</reference>
<dbReference type="PANTHER" id="PTHR47481:SF14">
    <property type="entry name" value="RETROTRANSPOSON COPIA-LIKE N-TERMINAL DOMAIN-CONTAINING PROTEIN"/>
    <property type="match status" value="1"/>
</dbReference>
<protein>
    <recommendedName>
        <fullName evidence="2">CCHC-type domain-containing protein</fullName>
    </recommendedName>
</protein>
<dbReference type="PROSITE" id="PS50158">
    <property type="entry name" value="ZF_CCHC"/>
    <property type="match status" value="1"/>
</dbReference>
<dbReference type="InterPro" id="IPR001878">
    <property type="entry name" value="Znf_CCHC"/>
</dbReference>
<dbReference type="InterPro" id="IPR054722">
    <property type="entry name" value="PolX-like_BBD"/>
</dbReference>
<gene>
    <name evidence="3" type="primary">LOC102082235</name>
</gene>
<accession>A0A1A8MDX0</accession>
<keyword evidence="1" id="KW-0479">Metal-binding</keyword>
<dbReference type="Pfam" id="PF22936">
    <property type="entry name" value="Pol_BBD"/>
    <property type="match status" value="1"/>
</dbReference>
<dbReference type="EMBL" id="HAEF01013587">
    <property type="protein sequence ID" value="SBR54746.1"/>
    <property type="molecule type" value="Transcribed_RNA"/>
</dbReference>
<dbReference type="PANTHER" id="PTHR47481">
    <property type="match status" value="1"/>
</dbReference>
<dbReference type="GO" id="GO:0008270">
    <property type="term" value="F:zinc ion binding"/>
    <property type="evidence" value="ECO:0007669"/>
    <property type="project" value="UniProtKB-KW"/>
</dbReference>
<dbReference type="InterPro" id="IPR036875">
    <property type="entry name" value="Znf_CCHC_sf"/>
</dbReference>
<dbReference type="Pfam" id="PF00098">
    <property type="entry name" value="zf-CCHC"/>
    <property type="match status" value="1"/>
</dbReference>
<keyword evidence="1" id="KW-0863">Zinc-finger</keyword>
<reference evidence="3" key="1">
    <citation type="submission" date="2016-05" db="EMBL/GenBank/DDBJ databases">
        <authorList>
            <person name="Lavstsen T."/>
            <person name="Jespersen J.S."/>
        </authorList>
    </citation>
    <scope>NUCLEOTIDE SEQUENCE</scope>
    <source>
        <tissue evidence="3">Brain</tissue>
    </source>
</reference>
<evidence type="ECO:0000313" key="3">
    <source>
        <dbReference type="EMBL" id="SBR54746.1"/>
    </source>
</evidence>
<organism evidence="3">
    <name type="scientific">Nothobranchius pienaari</name>
    <dbReference type="NCBI Taxonomy" id="704102"/>
    <lineage>
        <taxon>Eukaryota</taxon>
        <taxon>Metazoa</taxon>
        <taxon>Chordata</taxon>
        <taxon>Craniata</taxon>
        <taxon>Vertebrata</taxon>
        <taxon>Euteleostomi</taxon>
        <taxon>Actinopterygii</taxon>
        <taxon>Neopterygii</taxon>
        <taxon>Teleostei</taxon>
        <taxon>Neoteleostei</taxon>
        <taxon>Acanthomorphata</taxon>
        <taxon>Ovalentaria</taxon>
        <taxon>Atherinomorphae</taxon>
        <taxon>Cyprinodontiformes</taxon>
        <taxon>Nothobranchiidae</taxon>
        <taxon>Nothobranchius</taxon>
    </lineage>
</organism>
<feature type="domain" description="CCHC-type" evidence="2">
    <location>
        <begin position="238"/>
        <end position="251"/>
    </location>
</feature>
<dbReference type="AlphaFoldDB" id="A0A1A8MDX0"/>
<dbReference type="Gene3D" id="4.10.60.10">
    <property type="entry name" value="Zinc finger, CCHC-type"/>
    <property type="match status" value="1"/>
</dbReference>